<dbReference type="Pfam" id="PF03060">
    <property type="entry name" value="NMO"/>
    <property type="match status" value="1"/>
</dbReference>
<comment type="caution">
    <text evidence="2">The sequence shown here is derived from an EMBL/GenBank/DDBJ whole genome shotgun (WGS) entry which is preliminary data.</text>
</comment>
<evidence type="ECO:0000313" key="3">
    <source>
        <dbReference type="Proteomes" id="UP001610335"/>
    </source>
</evidence>
<evidence type="ECO:0008006" key="4">
    <source>
        <dbReference type="Google" id="ProtNLM"/>
    </source>
</evidence>
<protein>
    <recommendedName>
        <fullName evidence="4">Nitronate monooxygenase domain-containing protein</fullName>
    </recommendedName>
</protein>
<feature type="region of interest" description="Disordered" evidence="1">
    <location>
        <begin position="185"/>
        <end position="205"/>
    </location>
</feature>
<accession>A0ABR4J4M2</accession>
<keyword evidence="3" id="KW-1185">Reference proteome</keyword>
<organism evidence="2 3">
    <name type="scientific">Aspergillus cavernicola</name>
    <dbReference type="NCBI Taxonomy" id="176166"/>
    <lineage>
        <taxon>Eukaryota</taxon>
        <taxon>Fungi</taxon>
        <taxon>Dikarya</taxon>
        <taxon>Ascomycota</taxon>
        <taxon>Pezizomycotina</taxon>
        <taxon>Eurotiomycetes</taxon>
        <taxon>Eurotiomycetidae</taxon>
        <taxon>Eurotiales</taxon>
        <taxon>Aspergillaceae</taxon>
        <taxon>Aspergillus</taxon>
        <taxon>Aspergillus subgen. Nidulantes</taxon>
    </lineage>
</organism>
<dbReference type="PANTHER" id="PTHR32332">
    <property type="entry name" value="2-NITROPROPANE DIOXYGENASE"/>
    <property type="match status" value="1"/>
</dbReference>
<gene>
    <name evidence="2" type="ORF">BDW59DRAFT_168728</name>
</gene>
<dbReference type="Proteomes" id="UP001610335">
    <property type="component" value="Unassembled WGS sequence"/>
</dbReference>
<evidence type="ECO:0000313" key="2">
    <source>
        <dbReference type="EMBL" id="KAL2834494.1"/>
    </source>
</evidence>
<dbReference type="SUPFAM" id="SSF51412">
    <property type="entry name" value="Inosine monophosphate dehydrogenase (IMPDH)"/>
    <property type="match status" value="1"/>
</dbReference>
<proteinExistence type="predicted"/>
<sequence>MSSPKQIRTNATEILGIRHPVLLAGIFNVASPKLAAAVTNGGGLGVIGGVAYTPDLLQEALNELKSNLVDKSALLTFSSLRSAVAPRRPSVYDYSHGKLRELLEIIIESGAKLREVGAELICAQGGEGGGHTGDILTIVLIPAVGTRFILSEEAGASRVHQTALQDARFATLYLRRWEEERKQEMQGLQSKGVMPLQHEHDTNHG</sequence>
<dbReference type="EMBL" id="JBFXLS010000002">
    <property type="protein sequence ID" value="KAL2834494.1"/>
    <property type="molecule type" value="Genomic_DNA"/>
</dbReference>
<name>A0ABR4J4M2_9EURO</name>
<dbReference type="PANTHER" id="PTHR32332:SF31">
    <property type="entry name" value="2-NITROPROPANE DIOXYGENASE FAMILY, PUTATIVE (AFU_ORTHOLOGUE AFUA_2G09850)-RELATED"/>
    <property type="match status" value="1"/>
</dbReference>
<evidence type="ECO:0000256" key="1">
    <source>
        <dbReference type="SAM" id="MobiDB-lite"/>
    </source>
</evidence>
<reference evidence="2 3" key="1">
    <citation type="submission" date="2024-07" db="EMBL/GenBank/DDBJ databases">
        <title>Section-level genome sequencing and comparative genomics of Aspergillus sections Usti and Cavernicolus.</title>
        <authorList>
            <consortium name="Lawrence Berkeley National Laboratory"/>
            <person name="Nybo J.L."/>
            <person name="Vesth T.C."/>
            <person name="Theobald S."/>
            <person name="Frisvad J.C."/>
            <person name="Larsen T.O."/>
            <person name="Kjaerboelling I."/>
            <person name="Rothschild-Mancinelli K."/>
            <person name="Lyhne E.K."/>
            <person name="Kogle M.E."/>
            <person name="Barry K."/>
            <person name="Clum A."/>
            <person name="Na H."/>
            <person name="Ledsgaard L."/>
            <person name="Lin J."/>
            <person name="Lipzen A."/>
            <person name="Kuo A."/>
            <person name="Riley R."/>
            <person name="Mondo S."/>
            <person name="LaButti K."/>
            <person name="Haridas S."/>
            <person name="Pangalinan J."/>
            <person name="Salamov A.A."/>
            <person name="Simmons B.A."/>
            <person name="Magnuson J.K."/>
            <person name="Chen J."/>
            <person name="Drula E."/>
            <person name="Henrissat B."/>
            <person name="Wiebenga A."/>
            <person name="Lubbers R.J."/>
            <person name="Gomes A.C."/>
            <person name="Makela M.R."/>
            <person name="Stajich J."/>
            <person name="Grigoriev I.V."/>
            <person name="Mortensen U.H."/>
            <person name="De vries R.P."/>
            <person name="Baker S.E."/>
            <person name="Andersen M.R."/>
        </authorList>
    </citation>
    <scope>NUCLEOTIDE SEQUENCE [LARGE SCALE GENOMIC DNA]</scope>
    <source>
        <strain evidence="2 3">CBS 600.67</strain>
    </source>
</reference>
<dbReference type="Gene3D" id="3.20.20.70">
    <property type="entry name" value="Aldolase class I"/>
    <property type="match status" value="1"/>
</dbReference>
<dbReference type="InterPro" id="IPR013785">
    <property type="entry name" value="Aldolase_TIM"/>
</dbReference>